<evidence type="ECO:0000259" key="17">
    <source>
        <dbReference type="PROSITE" id="PS50113"/>
    </source>
</evidence>
<dbReference type="PANTHER" id="PTHR43065:SF46">
    <property type="entry name" value="C4-DICARBOXYLATE TRANSPORT SENSOR PROTEIN DCTB"/>
    <property type="match status" value="1"/>
</dbReference>
<dbReference type="OrthoDB" id="9805967at2"/>
<dbReference type="SUPFAM" id="SSF55785">
    <property type="entry name" value="PYP-like sensor domain (PAS domain)"/>
    <property type="match status" value="1"/>
</dbReference>
<evidence type="ECO:0000256" key="3">
    <source>
        <dbReference type="ARBA" id="ARBA00012438"/>
    </source>
</evidence>
<evidence type="ECO:0000256" key="8">
    <source>
        <dbReference type="ARBA" id="ARBA00022741"/>
    </source>
</evidence>
<dbReference type="Pfam" id="PF00512">
    <property type="entry name" value="HisKA"/>
    <property type="match status" value="1"/>
</dbReference>
<dbReference type="InterPro" id="IPR000014">
    <property type="entry name" value="PAS"/>
</dbReference>
<evidence type="ECO:0000256" key="6">
    <source>
        <dbReference type="ARBA" id="ARBA00022679"/>
    </source>
</evidence>
<dbReference type="SMART" id="SM00091">
    <property type="entry name" value="PAS"/>
    <property type="match status" value="1"/>
</dbReference>
<evidence type="ECO:0000256" key="12">
    <source>
        <dbReference type="ARBA" id="ARBA00023012"/>
    </source>
</evidence>
<dbReference type="Gene3D" id="1.10.287.130">
    <property type="match status" value="1"/>
</dbReference>
<evidence type="ECO:0000256" key="9">
    <source>
        <dbReference type="ARBA" id="ARBA00022777"/>
    </source>
</evidence>
<dbReference type="CDD" id="cd00130">
    <property type="entry name" value="PAS"/>
    <property type="match status" value="1"/>
</dbReference>
<dbReference type="InterPro" id="IPR033463">
    <property type="entry name" value="sCache_3"/>
</dbReference>
<dbReference type="GO" id="GO:0005524">
    <property type="term" value="F:ATP binding"/>
    <property type="evidence" value="ECO:0007669"/>
    <property type="project" value="UniProtKB-KW"/>
</dbReference>
<dbReference type="InterPro" id="IPR003661">
    <property type="entry name" value="HisK_dim/P_dom"/>
</dbReference>
<comment type="catalytic activity">
    <reaction evidence="1">
        <text>ATP + protein L-histidine = ADP + protein N-phospho-L-histidine.</text>
        <dbReference type="EC" id="2.7.13.3"/>
    </reaction>
</comment>
<dbReference type="GO" id="GO:0000155">
    <property type="term" value="F:phosphorelay sensor kinase activity"/>
    <property type="evidence" value="ECO:0007669"/>
    <property type="project" value="InterPro"/>
</dbReference>
<accession>L0RFV3</accession>
<dbReference type="InterPro" id="IPR005467">
    <property type="entry name" value="His_kinase_dom"/>
</dbReference>
<name>L0RFV3_9BACT</name>
<sequence>MNLLSRLRFRTKINLGLTVIVGFTSLIIAIFVIRMASDALIEQSRKRGAVLAGNLAMRAEDPLLSIDLLRLESMVNELKKADDEIVYAFIMDDRKRVLANTFSDGFPVQLKDVNDVAGTAITAVTVDTGKTRIFDFAAPIFISDKKLGTVRVGLSRAGIQSIVQNLIFAISALTGAVLLLAVVASTQFAKRITFRLGSLQKHAEDIVATHLGPGLSKEEKPKSCAQRFLGFIRDNAKGDEIQELTQTFDAMAMSLECHIEDLQITENDLTRQKELLKTIINVSPDFVSLLGPQMTYLAVNKTFAEHIGRSEEEILGLTDDDIYPPETARLRKEETRQVISTGRVINKETREASEDDNTVRWFHTIRVPVYAKNHKIIGVLSTAREITELKSYQAQLIQSQKMESVGKLAGGVAHEINTPLGIILGYAQLLQDDFDPEDQVSKDLGIIEKQARVCRKIVADLLGFSRQTESEKISMCFNNSILEVVQLVSHTFKLEQLDISTNLDDRYPIIHGDPEKLKQVWLNLLSNAMESIEGKGGIHISTKLDISSMTITAVFADTGHGVEPKNINAIFDPFYSTKPVGKGTGLGLSVSFGIIKDHGGSIEALSPLPRTAIREYNLPENSGPGTMFKVVLPLDEISSDEEGSVKSG</sequence>
<evidence type="ECO:0000256" key="5">
    <source>
        <dbReference type="ARBA" id="ARBA00022553"/>
    </source>
</evidence>
<dbReference type="PRINTS" id="PR00344">
    <property type="entry name" value="BCTRLSENSOR"/>
</dbReference>
<dbReference type="Gene3D" id="6.10.340.10">
    <property type="match status" value="1"/>
</dbReference>
<feature type="domain" description="PAS" evidence="16">
    <location>
        <begin position="272"/>
        <end position="342"/>
    </location>
</feature>
<dbReference type="InterPro" id="IPR003594">
    <property type="entry name" value="HATPase_dom"/>
</dbReference>
<dbReference type="PATRIC" id="fig|1121451.3.peg.3060"/>
<evidence type="ECO:0000313" key="19">
    <source>
        <dbReference type="Proteomes" id="UP000010808"/>
    </source>
</evidence>
<keyword evidence="11 14" id="KW-1133">Transmembrane helix</keyword>
<dbReference type="Gene3D" id="3.30.565.10">
    <property type="entry name" value="Histidine kinase-like ATPase, C-terminal domain"/>
    <property type="match status" value="1"/>
</dbReference>
<evidence type="ECO:0000256" key="4">
    <source>
        <dbReference type="ARBA" id="ARBA00022475"/>
    </source>
</evidence>
<keyword evidence="10" id="KW-0067">ATP-binding</keyword>
<evidence type="ECO:0000256" key="1">
    <source>
        <dbReference type="ARBA" id="ARBA00000085"/>
    </source>
</evidence>
<gene>
    <name evidence="18" type="ORF">DESAM_22850</name>
</gene>
<evidence type="ECO:0000256" key="7">
    <source>
        <dbReference type="ARBA" id="ARBA00022692"/>
    </source>
</evidence>
<reference evidence="18 19" key="1">
    <citation type="submission" date="2012-10" db="EMBL/GenBank/DDBJ databases">
        <authorList>
            <person name="Genoscope - CEA"/>
        </authorList>
    </citation>
    <scope>NUCLEOTIDE SEQUENCE [LARGE SCALE GENOMIC DNA]</scope>
    <source>
        <strain evidence="19">AM13 / DSM 14728</strain>
    </source>
</reference>
<dbReference type="NCBIfam" id="TIGR00229">
    <property type="entry name" value="sensory_box"/>
    <property type="match status" value="1"/>
</dbReference>
<dbReference type="GO" id="GO:0005886">
    <property type="term" value="C:plasma membrane"/>
    <property type="evidence" value="ECO:0007669"/>
    <property type="project" value="UniProtKB-SubCell"/>
</dbReference>
<keyword evidence="9 18" id="KW-0418">Kinase</keyword>
<dbReference type="EC" id="2.7.13.3" evidence="3"/>
<evidence type="ECO:0000256" key="11">
    <source>
        <dbReference type="ARBA" id="ARBA00022989"/>
    </source>
</evidence>
<keyword evidence="8" id="KW-0547">Nucleotide-binding</keyword>
<keyword evidence="12" id="KW-0902">Two-component regulatory system</keyword>
<dbReference type="KEGG" id="dhy:DESAM_22850"/>
<keyword evidence="6" id="KW-0808">Transferase</keyword>
<dbReference type="Pfam" id="PF17203">
    <property type="entry name" value="sCache_3_2"/>
    <property type="match status" value="1"/>
</dbReference>
<feature type="transmembrane region" description="Helical" evidence="14">
    <location>
        <begin position="166"/>
        <end position="189"/>
    </location>
</feature>
<protein>
    <recommendedName>
        <fullName evidence="3">histidine kinase</fullName>
        <ecNumber evidence="3">2.7.13.3</ecNumber>
    </recommendedName>
</protein>
<keyword evidence="7 14" id="KW-0812">Transmembrane</keyword>
<dbReference type="Proteomes" id="UP000010808">
    <property type="component" value="Chromosome"/>
</dbReference>
<comment type="subcellular location">
    <subcellularLocation>
        <location evidence="2">Cell membrane</location>
        <topology evidence="2">Multi-pass membrane protein</topology>
    </subcellularLocation>
</comment>
<dbReference type="AlphaFoldDB" id="L0RFV3"/>
<dbReference type="PROSITE" id="PS50112">
    <property type="entry name" value="PAS"/>
    <property type="match status" value="1"/>
</dbReference>
<evidence type="ECO:0000256" key="13">
    <source>
        <dbReference type="ARBA" id="ARBA00023136"/>
    </source>
</evidence>
<dbReference type="SUPFAM" id="SSF47384">
    <property type="entry name" value="Homodimeric domain of signal transducing histidine kinase"/>
    <property type="match status" value="1"/>
</dbReference>
<evidence type="ECO:0000256" key="10">
    <source>
        <dbReference type="ARBA" id="ARBA00022840"/>
    </source>
</evidence>
<dbReference type="CDD" id="cd00082">
    <property type="entry name" value="HisKA"/>
    <property type="match status" value="1"/>
</dbReference>
<dbReference type="InterPro" id="IPR000700">
    <property type="entry name" value="PAS-assoc_C"/>
</dbReference>
<organism evidence="18 19">
    <name type="scientific">Maridesulfovibrio hydrothermalis AM13 = DSM 14728</name>
    <dbReference type="NCBI Taxonomy" id="1121451"/>
    <lineage>
        <taxon>Bacteria</taxon>
        <taxon>Pseudomonadati</taxon>
        <taxon>Thermodesulfobacteriota</taxon>
        <taxon>Desulfovibrionia</taxon>
        <taxon>Desulfovibrionales</taxon>
        <taxon>Desulfovibrionaceae</taxon>
        <taxon>Maridesulfovibrio</taxon>
    </lineage>
</organism>
<dbReference type="PROSITE" id="PS50109">
    <property type="entry name" value="HIS_KIN"/>
    <property type="match status" value="1"/>
</dbReference>
<dbReference type="RefSeq" id="WP_015337715.1">
    <property type="nucleotide sequence ID" value="NC_020055.1"/>
</dbReference>
<dbReference type="InterPro" id="IPR036097">
    <property type="entry name" value="HisK_dim/P_sf"/>
</dbReference>
<dbReference type="SMART" id="SM00388">
    <property type="entry name" value="HisKA"/>
    <property type="match status" value="1"/>
</dbReference>
<dbReference type="eggNOG" id="COG5000">
    <property type="taxonomic scope" value="Bacteria"/>
</dbReference>
<dbReference type="STRING" id="1121451.DESAM_22850"/>
<keyword evidence="5" id="KW-0597">Phosphoprotein</keyword>
<evidence type="ECO:0000256" key="2">
    <source>
        <dbReference type="ARBA" id="ARBA00004651"/>
    </source>
</evidence>
<dbReference type="EMBL" id="FO203522">
    <property type="protein sequence ID" value="CCO25117.1"/>
    <property type="molecule type" value="Genomic_DNA"/>
</dbReference>
<dbReference type="Gene3D" id="3.30.450.20">
    <property type="entry name" value="PAS domain"/>
    <property type="match status" value="1"/>
</dbReference>
<dbReference type="PANTHER" id="PTHR43065">
    <property type="entry name" value="SENSOR HISTIDINE KINASE"/>
    <property type="match status" value="1"/>
</dbReference>
<feature type="transmembrane region" description="Helical" evidence="14">
    <location>
        <begin position="15"/>
        <end position="37"/>
    </location>
</feature>
<feature type="domain" description="PAC" evidence="17">
    <location>
        <begin position="345"/>
        <end position="398"/>
    </location>
</feature>
<dbReference type="InterPro" id="IPR013656">
    <property type="entry name" value="PAS_4"/>
</dbReference>
<keyword evidence="19" id="KW-1185">Reference proteome</keyword>
<dbReference type="InterPro" id="IPR035965">
    <property type="entry name" value="PAS-like_dom_sf"/>
</dbReference>
<dbReference type="PROSITE" id="PS50113">
    <property type="entry name" value="PAC"/>
    <property type="match status" value="1"/>
</dbReference>
<dbReference type="HOGENOM" id="CLU_426245_0_0_7"/>
<dbReference type="SUPFAM" id="SSF55874">
    <property type="entry name" value="ATPase domain of HSP90 chaperone/DNA topoisomerase II/histidine kinase"/>
    <property type="match status" value="1"/>
</dbReference>
<evidence type="ECO:0000256" key="14">
    <source>
        <dbReference type="SAM" id="Phobius"/>
    </source>
</evidence>
<dbReference type="Pfam" id="PF02518">
    <property type="entry name" value="HATPase_c"/>
    <property type="match status" value="1"/>
</dbReference>
<proteinExistence type="predicted"/>
<dbReference type="SMART" id="SM00387">
    <property type="entry name" value="HATPase_c"/>
    <property type="match status" value="1"/>
</dbReference>
<dbReference type="InterPro" id="IPR036890">
    <property type="entry name" value="HATPase_C_sf"/>
</dbReference>
<evidence type="ECO:0000259" key="16">
    <source>
        <dbReference type="PROSITE" id="PS50112"/>
    </source>
</evidence>
<evidence type="ECO:0000313" key="18">
    <source>
        <dbReference type="EMBL" id="CCO25117.1"/>
    </source>
</evidence>
<dbReference type="Pfam" id="PF08448">
    <property type="entry name" value="PAS_4"/>
    <property type="match status" value="1"/>
</dbReference>
<keyword evidence="4" id="KW-1003">Cell membrane</keyword>
<evidence type="ECO:0000259" key="15">
    <source>
        <dbReference type="PROSITE" id="PS50109"/>
    </source>
</evidence>
<dbReference type="InterPro" id="IPR004358">
    <property type="entry name" value="Sig_transdc_His_kin-like_C"/>
</dbReference>
<feature type="domain" description="Histidine kinase" evidence="15">
    <location>
        <begin position="411"/>
        <end position="636"/>
    </location>
</feature>
<keyword evidence="13 14" id="KW-0472">Membrane</keyword>